<feature type="transmembrane region" description="Helical" evidence="1">
    <location>
        <begin position="75"/>
        <end position="94"/>
    </location>
</feature>
<sequence length="103" mass="11191">MSYFITMLIIGILIILLGYLIGFKGKIQLIHSYHYKNVKDKDKKAYTRIMGFGTGVIGAFITIGAFLYLGFGTAGASSAILPGLILGLGIIVYAQYKYNGGIF</sequence>
<proteinExistence type="predicted"/>
<evidence type="ECO:0000256" key="1">
    <source>
        <dbReference type="SAM" id="Phobius"/>
    </source>
</evidence>
<dbReference type="AlphaFoldDB" id="A0A9D1LWU4"/>
<dbReference type="EMBL" id="DVNG01000010">
    <property type="protein sequence ID" value="HIU49529.1"/>
    <property type="molecule type" value="Genomic_DNA"/>
</dbReference>
<dbReference type="Proteomes" id="UP000824118">
    <property type="component" value="Unassembled WGS sequence"/>
</dbReference>
<reference evidence="2" key="2">
    <citation type="journal article" date="2021" name="PeerJ">
        <title>Extensive microbial diversity within the chicken gut microbiome revealed by metagenomics and culture.</title>
        <authorList>
            <person name="Gilroy R."/>
            <person name="Ravi A."/>
            <person name="Getino M."/>
            <person name="Pursley I."/>
            <person name="Horton D.L."/>
            <person name="Alikhan N.F."/>
            <person name="Baker D."/>
            <person name="Gharbi K."/>
            <person name="Hall N."/>
            <person name="Watson M."/>
            <person name="Adriaenssens E.M."/>
            <person name="Foster-Nyarko E."/>
            <person name="Jarju S."/>
            <person name="Secka A."/>
            <person name="Antonio M."/>
            <person name="Oren A."/>
            <person name="Chaudhuri R.R."/>
            <person name="La Ragione R."/>
            <person name="Hildebrand F."/>
            <person name="Pallen M.J."/>
        </authorList>
    </citation>
    <scope>NUCLEOTIDE SEQUENCE</scope>
    <source>
        <strain evidence="2">ChiGjej1B1-1684</strain>
    </source>
</reference>
<feature type="transmembrane region" description="Helical" evidence="1">
    <location>
        <begin position="6"/>
        <end position="24"/>
    </location>
</feature>
<keyword evidence="1" id="KW-0472">Membrane</keyword>
<gene>
    <name evidence="2" type="ORF">IAD22_00735</name>
</gene>
<protein>
    <submittedName>
        <fullName evidence="2">DUF3784 domain-containing protein</fullName>
    </submittedName>
</protein>
<reference evidence="2" key="1">
    <citation type="submission" date="2020-10" db="EMBL/GenBank/DDBJ databases">
        <authorList>
            <person name="Gilroy R."/>
        </authorList>
    </citation>
    <scope>NUCLEOTIDE SEQUENCE</scope>
    <source>
        <strain evidence="2">ChiGjej1B1-1684</strain>
    </source>
</reference>
<keyword evidence="1" id="KW-1133">Transmembrane helix</keyword>
<dbReference type="Pfam" id="PF12650">
    <property type="entry name" value="DUF3784"/>
    <property type="match status" value="1"/>
</dbReference>
<dbReference type="InterPro" id="IPR017259">
    <property type="entry name" value="UCP037672"/>
</dbReference>
<evidence type="ECO:0000313" key="2">
    <source>
        <dbReference type="EMBL" id="HIU49529.1"/>
    </source>
</evidence>
<comment type="caution">
    <text evidence="2">The sequence shown here is derived from an EMBL/GenBank/DDBJ whole genome shotgun (WGS) entry which is preliminary data.</text>
</comment>
<name>A0A9D1LWU4_9FIRM</name>
<accession>A0A9D1LWU4</accession>
<feature type="transmembrane region" description="Helical" evidence="1">
    <location>
        <begin position="45"/>
        <end position="69"/>
    </location>
</feature>
<evidence type="ECO:0000313" key="3">
    <source>
        <dbReference type="Proteomes" id="UP000824118"/>
    </source>
</evidence>
<organism evidence="2 3">
    <name type="scientific">Candidatus Limousia pullorum</name>
    <dbReference type="NCBI Taxonomy" id="2840860"/>
    <lineage>
        <taxon>Bacteria</taxon>
        <taxon>Bacillati</taxon>
        <taxon>Bacillota</taxon>
        <taxon>Clostridia</taxon>
        <taxon>Eubacteriales</taxon>
        <taxon>Oscillospiraceae</taxon>
        <taxon>Oscillospiraceae incertae sedis</taxon>
        <taxon>Candidatus Limousia</taxon>
    </lineage>
</organism>
<keyword evidence="1" id="KW-0812">Transmembrane</keyword>